<dbReference type="RefSeq" id="WP_256437206.1">
    <property type="nucleotide sequence ID" value="NZ_JBHSUB010000003.1"/>
</dbReference>
<gene>
    <name evidence="2" type="ORF">ACFP9W_01735</name>
</gene>
<organism evidence="2 3">
    <name type="scientific">Tatumella terrea</name>
    <dbReference type="NCBI Taxonomy" id="419007"/>
    <lineage>
        <taxon>Bacteria</taxon>
        <taxon>Pseudomonadati</taxon>
        <taxon>Pseudomonadota</taxon>
        <taxon>Gammaproteobacteria</taxon>
        <taxon>Enterobacterales</taxon>
        <taxon>Erwiniaceae</taxon>
        <taxon>Tatumella</taxon>
    </lineage>
</organism>
<accession>A0ABW1VVI8</accession>
<feature type="region of interest" description="Disordered" evidence="1">
    <location>
        <begin position="1"/>
        <end position="43"/>
    </location>
</feature>
<evidence type="ECO:0000256" key="1">
    <source>
        <dbReference type="SAM" id="MobiDB-lite"/>
    </source>
</evidence>
<feature type="compositionally biased region" description="Basic and acidic residues" evidence="1">
    <location>
        <begin position="12"/>
        <end position="26"/>
    </location>
</feature>
<comment type="caution">
    <text evidence="2">The sequence shown here is derived from an EMBL/GenBank/DDBJ whole genome shotgun (WGS) entry which is preliminary data.</text>
</comment>
<reference evidence="3" key="1">
    <citation type="journal article" date="2019" name="Int. J. Syst. Evol. Microbiol.">
        <title>The Global Catalogue of Microorganisms (GCM) 10K type strain sequencing project: providing services to taxonomists for standard genome sequencing and annotation.</title>
        <authorList>
            <consortium name="The Broad Institute Genomics Platform"/>
            <consortium name="The Broad Institute Genome Sequencing Center for Infectious Disease"/>
            <person name="Wu L."/>
            <person name="Ma J."/>
        </authorList>
    </citation>
    <scope>NUCLEOTIDE SEQUENCE [LARGE SCALE GENOMIC DNA]</scope>
    <source>
        <strain evidence="3">CGMCC 1.18518</strain>
    </source>
</reference>
<protein>
    <submittedName>
        <fullName evidence="2">Uncharacterized protein</fullName>
    </submittedName>
</protein>
<proteinExistence type="predicted"/>
<keyword evidence="3" id="KW-1185">Reference proteome</keyword>
<evidence type="ECO:0000313" key="2">
    <source>
        <dbReference type="EMBL" id="MFC6376839.1"/>
    </source>
</evidence>
<name>A0ABW1VVI8_9GAMM</name>
<sequence>MTGGKEQALTSEHYRGVDDRGKESRKGRIGGNKALNMVPLSPG</sequence>
<dbReference type="Proteomes" id="UP001596230">
    <property type="component" value="Unassembled WGS sequence"/>
</dbReference>
<dbReference type="EMBL" id="JBHSUB010000003">
    <property type="protein sequence ID" value="MFC6376839.1"/>
    <property type="molecule type" value="Genomic_DNA"/>
</dbReference>
<evidence type="ECO:0000313" key="3">
    <source>
        <dbReference type="Proteomes" id="UP001596230"/>
    </source>
</evidence>